<protein>
    <submittedName>
        <fullName evidence="2">Restriction endonuclease</fullName>
    </submittedName>
</protein>
<dbReference type="InterPro" id="IPR007560">
    <property type="entry name" value="Restrct_endonuc_IV_Mrr"/>
</dbReference>
<dbReference type="InterPro" id="IPR011856">
    <property type="entry name" value="tRNA_endonuc-like_dom_sf"/>
</dbReference>
<dbReference type="AlphaFoldDB" id="A0A1H4FU33"/>
<sequence length="248" mass="28891">MLFTSWQKTYYEALEIKENNKTQRKMKWQEYQEAVGVLYEQMSEMGEVRKNITIPDRVTGQARQVDVWWEFQIGNHTIKILIDAKMRASKLDVKDVEEILALAKSVKADKAIIVTNNEWTSPAQLFANHEGLDFLILTIDEATDLIIDGKWLMCKDCGKDCVVMDSDGAVEIDEKINWWLGGKCRSCRTLHIICQACGAKGMMRINESWSCNCDFEWKNTEEYYEFKIITENDVTEFKDPNQREIDFN</sequence>
<feature type="domain" description="Restriction endonuclease type IV Mrr" evidence="1">
    <location>
        <begin position="24"/>
        <end position="131"/>
    </location>
</feature>
<reference evidence="3" key="1">
    <citation type="submission" date="2016-10" db="EMBL/GenBank/DDBJ databases">
        <authorList>
            <person name="Varghese N."/>
            <person name="Submissions S."/>
        </authorList>
    </citation>
    <scope>NUCLEOTIDE SEQUENCE [LARGE SCALE GENOMIC DNA]</scope>
    <source>
        <strain evidence="3">DSM 22376</strain>
    </source>
</reference>
<dbReference type="GO" id="GO:0009307">
    <property type="term" value="P:DNA restriction-modification system"/>
    <property type="evidence" value="ECO:0007669"/>
    <property type="project" value="InterPro"/>
</dbReference>
<gene>
    <name evidence="2" type="ORF">SAMN05443667_1159</name>
</gene>
<dbReference type="InterPro" id="IPR011335">
    <property type="entry name" value="Restrct_endonuc-II-like"/>
</dbReference>
<name>A0A1H4FU33_9FLAO</name>
<keyword evidence="2" id="KW-0255">Endonuclease</keyword>
<keyword evidence="3" id="KW-1185">Reference proteome</keyword>
<dbReference type="Proteomes" id="UP000198951">
    <property type="component" value="Unassembled WGS sequence"/>
</dbReference>
<dbReference type="Pfam" id="PF04471">
    <property type="entry name" value="Mrr_cat"/>
    <property type="match status" value="1"/>
</dbReference>
<dbReference type="GO" id="GO:0003677">
    <property type="term" value="F:DNA binding"/>
    <property type="evidence" value="ECO:0007669"/>
    <property type="project" value="InterPro"/>
</dbReference>
<proteinExistence type="predicted"/>
<dbReference type="EMBL" id="FNRD01000015">
    <property type="protein sequence ID" value="SEB00804.1"/>
    <property type="molecule type" value="Genomic_DNA"/>
</dbReference>
<organism evidence="2 3">
    <name type="scientific">Flavobacterium gillisiae</name>
    <dbReference type="NCBI Taxonomy" id="150146"/>
    <lineage>
        <taxon>Bacteria</taxon>
        <taxon>Pseudomonadati</taxon>
        <taxon>Bacteroidota</taxon>
        <taxon>Flavobacteriia</taxon>
        <taxon>Flavobacteriales</taxon>
        <taxon>Flavobacteriaceae</taxon>
        <taxon>Flavobacterium</taxon>
    </lineage>
</organism>
<dbReference type="OrthoDB" id="1454447at2"/>
<keyword evidence="2" id="KW-0540">Nuclease</keyword>
<dbReference type="SUPFAM" id="SSF52980">
    <property type="entry name" value="Restriction endonuclease-like"/>
    <property type="match status" value="1"/>
</dbReference>
<dbReference type="Gene3D" id="3.40.1350.10">
    <property type="match status" value="1"/>
</dbReference>
<accession>A0A1H4FU33</accession>
<evidence type="ECO:0000313" key="3">
    <source>
        <dbReference type="Proteomes" id="UP000198951"/>
    </source>
</evidence>
<evidence type="ECO:0000259" key="1">
    <source>
        <dbReference type="Pfam" id="PF04471"/>
    </source>
</evidence>
<evidence type="ECO:0000313" key="2">
    <source>
        <dbReference type="EMBL" id="SEB00804.1"/>
    </source>
</evidence>
<dbReference type="GO" id="GO:0004519">
    <property type="term" value="F:endonuclease activity"/>
    <property type="evidence" value="ECO:0007669"/>
    <property type="project" value="UniProtKB-KW"/>
</dbReference>
<keyword evidence="2" id="KW-0378">Hydrolase</keyword>